<evidence type="ECO:0000313" key="2">
    <source>
        <dbReference type="Proteomes" id="UP000789901"/>
    </source>
</evidence>
<proteinExistence type="predicted"/>
<feature type="non-terminal residue" evidence="1">
    <location>
        <position position="1"/>
    </location>
</feature>
<accession>A0ABN7XSP7</accession>
<gene>
    <name evidence="1" type="ORF">GMARGA_LOCUS45755</name>
</gene>
<name>A0ABN7XSP7_GIGMA</name>
<dbReference type="EMBL" id="CAJVQB010165522">
    <property type="protein sequence ID" value="CAG8856934.1"/>
    <property type="molecule type" value="Genomic_DNA"/>
</dbReference>
<evidence type="ECO:0000313" key="1">
    <source>
        <dbReference type="EMBL" id="CAG8856934.1"/>
    </source>
</evidence>
<organism evidence="1 2">
    <name type="scientific">Gigaspora margarita</name>
    <dbReference type="NCBI Taxonomy" id="4874"/>
    <lineage>
        <taxon>Eukaryota</taxon>
        <taxon>Fungi</taxon>
        <taxon>Fungi incertae sedis</taxon>
        <taxon>Mucoromycota</taxon>
        <taxon>Glomeromycotina</taxon>
        <taxon>Glomeromycetes</taxon>
        <taxon>Diversisporales</taxon>
        <taxon>Gigasporaceae</taxon>
        <taxon>Gigaspora</taxon>
    </lineage>
</organism>
<dbReference type="Proteomes" id="UP000789901">
    <property type="component" value="Unassembled WGS sequence"/>
</dbReference>
<feature type="non-terminal residue" evidence="1">
    <location>
        <position position="50"/>
    </location>
</feature>
<protein>
    <submittedName>
        <fullName evidence="1">38827_t:CDS:1</fullName>
    </submittedName>
</protein>
<sequence>NQLTSEVKKMGWVEGKKKINKGKNIESNTIQTLLELPTFEPIKNLRGLHK</sequence>
<keyword evidence="2" id="KW-1185">Reference proteome</keyword>
<reference evidence="1 2" key="1">
    <citation type="submission" date="2021-06" db="EMBL/GenBank/DDBJ databases">
        <authorList>
            <person name="Kallberg Y."/>
            <person name="Tangrot J."/>
            <person name="Rosling A."/>
        </authorList>
    </citation>
    <scope>NUCLEOTIDE SEQUENCE [LARGE SCALE GENOMIC DNA]</scope>
    <source>
        <strain evidence="1 2">120-4 pot B 10/14</strain>
    </source>
</reference>
<comment type="caution">
    <text evidence="1">The sequence shown here is derived from an EMBL/GenBank/DDBJ whole genome shotgun (WGS) entry which is preliminary data.</text>
</comment>